<feature type="repeat" description="WD" evidence="3">
    <location>
        <begin position="405"/>
        <end position="431"/>
    </location>
</feature>
<protein>
    <submittedName>
        <fullName evidence="5">Serine/threonine protein kinase</fullName>
    </submittedName>
</protein>
<keyword evidence="5" id="KW-0723">Serine/threonine-protein kinase</keyword>
<evidence type="ECO:0000313" key="6">
    <source>
        <dbReference type="Proteomes" id="UP000023152"/>
    </source>
</evidence>
<dbReference type="SMART" id="SM00320">
    <property type="entry name" value="WD40"/>
    <property type="match status" value="4"/>
</dbReference>
<evidence type="ECO:0000313" key="5">
    <source>
        <dbReference type="EMBL" id="ETO07713.1"/>
    </source>
</evidence>
<dbReference type="InterPro" id="IPR020472">
    <property type="entry name" value="WD40_PAC1"/>
</dbReference>
<dbReference type="InterPro" id="IPR019775">
    <property type="entry name" value="WD40_repeat_CS"/>
</dbReference>
<evidence type="ECO:0000256" key="4">
    <source>
        <dbReference type="SAM" id="Coils"/>
    </source>
</evidence>
<dbReference type="GO" id="GO:1990234">
    <property type="term" value="C:transferase complex"/>
    <property type="evidence" value="ECO:0007669"/>
    <property type="project" value="UniProtKB-ARBA"/>
</dbReference>
<dbReference type="PROSITE" id="PS00678">
    <property type="entry name" value="WD_REPEATS_1"/>
    <property type="match status" value="2"/>
</dbReference>
<dbReference type="AlphaFoldDB" id="X6M0K6"/>
<evidence type="ECO:0000256" key="3">
    <source>
        <dbReference type="PROSITE-ProRule" id="PRU00221"/>
    </source>
</evidence>
<keyword evidence="5" id="KW-0808">Transferase</keyword>
<evidence type="ECO:0000256" key="1">
    <source>
        <dbReference type="ARBA" id="ARBA00022574"/>
    </source>
</evidence>
<reference evidence="5 6" key="1">
    <citation type="journal article" date="2013" name="Curr. Biol.">
        <title>The Genome of the Foraminiferan Reticulomyxa filosa.</title>
        <authorList>
            <person name="Glockner G."/>
            <person name="Hulsmann N."/>
            <person name="Schleicher M."/>
            <person name="Noegel A.A."/>
            <person name="Eichinger L."/>
            <person name="Gallinger C."/>
            <person name="Pawlowski J."/>
            <person name="Sierra R."/>
            <person name="Euteneuer U."/>
            <person name="Pillet L."/>
            <person name="Moustafa A."/>
            <person name="Platzer M."/>
            <person name="Groth M."/>
            <person name="Szafranski K."/>
            <person name="Schliwa M."/>
        </authorList>
    </citation>
    <scope>NUCLEOTIDE SEQUENCE [LARGE SCALE GENOMIC DNA]</scope>
</reference>
<dbReference type="Proteomes" id="UP000023152">
    <property type="component" value="Unassembled WGS sequence"/>
</dbReference>
<dbReference type="Pfam" id="PF00400">
    <property type="entry name" value="WD40"/>
    <property type="match status" value="3"/>
</dbReference>
<comment type="caution">
    <text evidence="5">The sequence shown here is derived from an EMBL/GenBank/DDBJ whole genome shotgun (WGS) entry which is preliminary data.</text>
</comment>
<proteinExistence type="predicted"/>
<feature type="repeat" description="WD" evidence="3">
    <location>
        <begin position="324"/>
        <end position="367"/>
    </location>
</feature>
<dbReference type="PROSITE" id="PS50294">
    <property type="entry name" value="WD_REPEATS_REGION"/>
    <property type="match status" value="1"/>
</dbReference>
<dbReference type="GO" id="GO:0004674">
    <property type="term" value="F:protein serine/threonine kinase activity"/>
    <property type="evidence" value="ECO:0007669"/>
    <property type="project" value="UniProtKB-KW"/>
</dbReference>
<keyword evidence="4" id="KW-0175">Coiled coil</keyword>
<dbReference type="InterPro" id="IPR001680">
    <property type="entry name" value="WD40_rpt"/>
</dbReference>
<dbReference type="InterPro" id="IPR036322">
    <property type="entry name" value="WD40_repeat_dom_sf"/>
</dbReference>
<dbReference type="PROSITE" id="PS50082">
    <property type="entry name" value="WD_REPEATS_2"/>
    <property type="match status" value="3"/>
</dbReference>
<sequence>MDKSLIIGENCLKSFLENNNNCCPIQSHDNCQYSRNDVIQKCVDNLTVICIRQFEQDLKISQEIEGERKISEIIKCNFGKVKDLTEHLNNECPLNSINCWFKPFGCNHIYHLITDMKLHFDLVSELFECMKKEIELKDKQIIEKNNQIKQMERELLKNRADIEIAKKDFNDKEKKMVYDHEKIIKLLEEKNMKITQNYEQLNKKLNDPYKEKEEYKYSTLSPSSTSNYSKHLLDIRNVIWSIDYSIFDDCELICSGSNDQKICVWDINNNKQIQSYNACSNVQYCVKFSSYYYNNYNRYVICSALHNTTIRFWDFKKNQQFQILNGHNDAVYGIEFSKFNGGKYLCSGSVDKTIRLWDIETSKLLHTFNGHERDVRCIDISPLQNNNNYNDNNKIDNSIGIIGGNGYTICSGSFDNTIRVWDIETTKQLNLFKGHKNQYNIIWIRR</sequence>
<dbReference type="Gene3D" id="2.130.10.10">
    <property type="entry name" value="YVTN repeat-like/Quinoprotein amine dehydrogenase"/>
    <property type="match status" value="2"/>
</dbReference>
<accession>X6M0K6</accession>
<dbReference type="InterPro" id="IPR015943">
    <property type="entry name" value="WD40/YVTN_repeat-like_dom_sf"/>
</dbReference>
<organism evidence="5 6">
    <name type="scientific">Reticulomyxa filosa</name>
    <dbReference type="NCBI Taxonomy" id="46433"/>
    <lineage>
        <taxon>Eukaryota</taxon>
        <taxon>Sar</taxon>
        <taxon>Rhizaria</taxon>
        <taxon>Retaria</taxon>
        <taxon>Foraminifera</taxon>
        <taxon>Monothalamids</taxon>
        <taxon>Reticulomyxidae</taxon>
        <taxon>Reticulomyxa</taxon>
    </lineage>
</organism>
<feature type="coiled-coil region" evidence="4">
    <location>
        <begin position="134"/>
        <end position="204"/>
    </location>
</feature>
<name>X6M0K6_RETFI</name>
<gene>
    <name evidence="5" type="ORF">RFI_29676</name>
</gene>
<dbReference type="PRINTS" id="PR00320">
    <property type="entry name" value="GPROTEINBRPT"/>
</dbReference>
<dbReference type="SUPFAM" id="SSF50978">
    <property type="entry name" value="WD40 repeat-like"/>
    <property type="match status" value="1"/>
</dbReference>
<dbReference type="EMBL" id="ASPP01025830">
    <property type="protein sequence ID" value="ETO07713.1"/>
    <property type="molecule type" value="Genomic_DNA"/>
</dbReference>
<evidence type="ECO:0000256" key="2">
    <source>
        <dbReference type="ARBA" id="ARBA00022737"/>
    </source>
</evidence>
<keyword evidence="6" id="KW-1185">Reference proteome</keyword>
<keyword evidence="2" id="KW-0677">Repeat</keyword>
<feature type="repeat" description="WD" evidence="3">
    <location>
        <begin position="252"/>
        <end position="275"/>
    </location>
</feature>
<keyword evidence="5" id="KW-0418">Kinase</keyword>
<keyword evidence="1 3" id="KW-0853">WD repeat</keyword>
<dbReference type="PANTHER" id="PTHR22847:SF637">
    <property type="entry name" value="WD REPEAT DOMAIN 5B"/>
    <property type="match status" value="1"/>
</dbReference>
<dbReference type="PANTHER" id="PTHR22847">
    <property type="entry name" value="WD40 REPEAT PROTEIN"/>
    <property type="match status" value="1"/>
</dbReference>
<dbReference type="CDD" id="cd00200">
    <property type="entry name" value="WD40"/>
    <property type="match status" value="1"/>
</dbReference>